<protein>
    <recommendedName>
        <fullName evidence="2">Methane oxygenase PmoA</fullName>
    </recommendedName>
</protein>
<evidence type="ECO:0000313" key="1">
    <source>
        <dbReference type="EMBL" id="KAA6333141.1"/>
    </source>
</evidence>
<dbReference type="AlphaFoldDB" id="A0A5J4RJW8"/>
<dbReference type="EMBL" id="SNRY01001150">
    <property type="protein sequence ID" value="KAA6333141.1"/>
    <property type="molecule type" value="Genomic_DNA"/>
</dbReference>
<dbReference type="Pfam" id="PF14100">
    <property type="entry name" value="DUF6807"/>
    <property type="match status" value="1"/>
</dbReference>
<gene>
    <name evidence="1" type="ORF">EZS27_018421</name>
</gene>
<comment type="caution">
    <text evidence="1">The sequence shown here is derived from an EMBL/GenBank/DDBJ whole genome shotgun (WGS) entry which is preliminary data.</text>
</comment>
<evidence type="ECO:0008006" key="2">
    <source>
        <dbReference type="Google" id="ProtNLM"/>
    </source>
</evidence>
<sequence length="298" mass="33879">MKRVLFAVTALFIINFVYGQALEVSAVRIGNRIDVNIGPHFFTSYRFDGNEKYPFFFPVNGPVSGFGVTSMRNGIWPHHSSLFFGCDRVNGGNYWQEGLERGRIISTGVRIVEAKGSKVVIEDECIWKRPDAEAPIIDRRKITISAPAKDIYQLDFDIEMEMLIDVTIQKTNHSLFSVRVDPDLAVVEGGTMIDSEGRQGEKETFGAKSSWIDCYGSRKTGVEGIALLQHPSNKWYPSPWFTRDYGFVSPTPMYWPQNDQEIVLEKGEKVTLRYRVLVHGGTTEQAGISKWFEQYKKE</sequence>
<name>A0A5J4RJW8_9ZZZZ</name>
<accession>A0A5J4RJW8</accession>
<organism evidence="1">
    <name type="scientific">termite gut metagenome</name>
    <dbReference type="NCBI Taxonomy" id="433724"/>
    <lineage>
        <taxon>unclassified sequences</taxon>
        <taxon>metagenomes</taxon>
        <taxon>organismal metagenomes</taxon>
    </lineage>
</organism>
<reference evidence="1" key="1">
    <citation type="submission" date="2019-03" db="EMBL/GenBank/DDBJ databases">
        <title>Single cell metagenomics reveals metabolic interactions within the superorganism composed of flagellate Streblomastix strix and complex community of Bacteroidetes bacteria on its surface.</title>
        <authorList>
            <person name="Treitli S.C."/>
            <person name="Kolisko M."/>
            <person name="Husnik F."/>
            <person name="Keeling P."/>
            <person name="Hampl V."/>
        </authorList>
    </citation>
    <scope>NUCLEOTIDE SEQUENCE</scope>
    <source>
        <strain evidence="1">STM</strain>
    </source>
</reference>
<dbReference type="InterPro" id="IPR029475">
    <property type="entry name" value="DUF6807"/>
</dbReference>
<proteinExistence type="predicted"/>